<proteinExistence type="predicted"/>
<dbReference type="InterPro" id="IPR025291">
    <property type="entry name" value="DUF4153"/>
</dbReference>
<evidence type="ECO:0000256" key="1">
    <source>
        <dbReference type="ARBA" id="ARBA00022581"/>
    </source>
</evidence>
<dbReference type="RefSeq" id="WP_208498051.1">
    <property type="nucleotide sequence ID" value="NZ_JAGFNP010000011.1"/>
</dbReference>
<keyword evidence="3" id="KW-1133">Transmembrane helix</keyword>
<keyword evidence="3" id="KW-0472">Membrane</keyword>
<reference evidence="4 5" key="1">
    <citation type="submission" date="2021-03" db="EMBL/GenBank/DDBJ databases">
        <title>Glycomyces sp. nov., a novel actinomycete isolated from soil.</title>
        <authorList>
            <person name="Yang X."/>
            <person name="Xu X."/>
        </authorList>
    </citation>
    <scope>NUCLEOTIDE SEQUENCE [LARGE SCALE GENOMIC DNA]</scope>
    <source>
        <strain evidence="4 5">NEAU-S30</strain>
    </source>
</reference>
<keyword evidence="3" id="KW-0812">Transmembrane</keyword>
<feature type="transmembrane region" description="Helical" evidence="3">
    <location>
        <begin position="442"/>
        <end position="463"/>
    </location>
</feature>
<feature type="transmembrane region" description="Helical" evidence="3">
    <location>
        <begin position="319"/>
        <end position="342"/>
    </location>
</feature>
<protein>
    <submittedName>
        <fullName evidence="4">DUF4173 domain-containing protein</fullName>
    </submittedName>
</protein>
<feature type="transmembrane region" description="Helical" evidence="3">
    <location>
        <begin position="278"/>
        <end position="299"/>
    </location>
</feature>
<name>A0ABS3U934_9ACTN</name>
<dbReference type="Pfam" id="PF13687">
    <property type="entry name" value="DUF4153"/>
    <property type="match status" value="1"/>
</dbReference>
<evidence type="ECO:0000256" key="2">
    <source>
        <dbReference type="SAM" id="MobiDB-lite"/>
    </source>
</evidence>
<evidence type="ECO:0000256" key="3">
    <source>
        <dbReference type="SAM" id="Phobius"/>
    </source>
</evidence>
<keyword evidence="1" id="KW-0945">Host-virus interaction</keyword>
<feature type="compositionally biased region" description="Basic and acidic residues" evidence="2">
    <location>
        <begin position="28"/>
        <end position="43"/>
    </location>
</feature>
<evidence type="ECO:0000313" key="5">
    <source>
        <dbReference type="Proteomes" id="UP000681341"/>
    </source>
</evidence>
<feature type="compositionally biased region" description="Pro residues" evidence="2">
    <location>
        <begin position="56"/>
        <end position="81"/>
    </location>
</feature>
<keyword evidence="5" id="KW-1185">Reference proteome</keyword>
<feature type="compositionally biased region" description="Low complexity" evidence="2">
    <location>
        <begin position="82"/>
        <end position="92"/>
    </location>
</feature>
<comment type="caution">
    <text evidence="4">The sequence shown here is derived from an EMBL/GenBank/DDBJ whole genome shotgun (WGS) entry which is preliminary data.</text>
</comment>
<accession>A0ABS3U934</accession>
<feature type="transmembrane region" description="Helical" evidence="3">
    <location>
        <begin position="170"/>
        <end position="187"/>
    </location>
</feature>
<feature type="transmembrane region" description="Helical" evidence="3">
    <location>
        <begin position="475"/>
        <end position="496"/>
    </location>
</feature>
<feature type="transmembrane region" description="Helical" evidence="3">
    <location>
        <begin position="363"/>
        <end position="388"/>
    </location>
</feature>
<organism evidence="4 5">
    <name type="scientific">Glycomyces niveus</name>
    <dbReference type="NCBI Taxonomy" id="2820287"/>
    <lineage>
        <taxon>Bacteria</taxon>
        <taxon>Bacillati</taxon>
        <taxon>Actinomycetota</taxon>
        <taxon>Actinomycetes</taxon>
        <taxon>Glycomycetales</taxon>
        <taxon>Glycomycetaceae</taxon>
        <taxon>Glycomyces</taxon>
    </lineage>
</organism>
<feature type="transmembrane region" description="Helical" evidence="3">
    <location>
        <begin position="408"/>
        <end position="430"/>
    </location>
</feature>
<dbReference type="PANTHER" id="PTHR13037">
    <property type="entry name" value="FORMIN"/>
    <property type="match status" value="1"/>
</dbReference>
<dbReference type="EMBL" id="JAGFNP010000011">
    <property type="protein sequence ID" value="MBO3734746.1"/>
    <property type="molecule type" value="Genomic_DNA"/>
</dbReference>
<feature type="transmembrane region" description="Helical" evidence="3">
    <location>
        <begin position="147"/>
        <end position="164"/>
    </location>
</feature>
<sequence>MSEPADSPAPRPEDAEASRGETPSEPPAPHRPETPMGDSRPDAEPEAVPAQAEAPPAEPAPPAPAEAPATQPAPAPAPTPAPALVAAAAHPASPVPAPHQPPAPHHPAGPLTAAQYQRQAAYYQQAHAPRMLPPNPRWHRPDAAPKPAIVVLIAVVALFGAWAAFHSTGVGIGLSLTGIAMLAVPLAAGDPKDLLPRLPGAVLVAALWSVAAIRDAGWVVFLCTAAAFLLTPLVLAPQRRFSGTAVTLAAGWLEGLAESFTWAKRGKRANEGNASMRNVWVVVITAVLLLVFGGLFAAADGTFADLVVRLLPSVNPAEFMLRIILAAVLFPLALLWAYTSVAKPRFDSQRPEGEHRTVSRFELSVPLGALNLLFVAFIAVQLRVFIGGEAYVMATNGLTFADYARRGFWQLSIVAALALGVIAVAAWLAPKRTKADRWTARILLGTLCVLSMVVIASALYRMFTYADTYGLTRMRVWIFTVEIWLAVLFALVIVCCWKLKAAWLPRAVLASGALALLGLAAANPDALIARYNLEHDHKLDLGYLEDLSDDAVPEFAGLSDADLDCMLYDQAGEERDLMAWNLGHQRASGLIKEHDEVSGSCDWGDGRLYSQEELESPAVDEEEVTGPFETVEPDVIADPPPAGFFQTENCDSIDAAQTSAWLVDEVDSWGLEPGTSDAYFSETSPNAWLTCAFYSGEVDVQGQVEYTGSANSAVNAVQNAVHGYEGGSWLIVEREDAVVLSTGSDAESQLQYYQVKDNLVIYVYVMGVSRDTVAEAAAADLAAQMADLYATFA</sequence>
<dbReference type="Proteomes" id="UP000681341">
    <property type="component" value="Unassembled WGS sequence"/>
</dbReference>
<gene>
    <name evidence="4" type="ORF">J5V16_18120</name>
</gene>
<feature type="transmembrane region" description="Helical" evidence="3">
    <location>
        <begin position="503"/>
        <end position="522"/>
    </location>
</feature>
<feature type="compositionally biased region" description="Low complexity" evidence="2">
    <location>
        <begin position="46"/>
        <end position="55"/>
    </location>
</feature>
<feature type="transmembrane region" description="Helical" evidence="3">
    <location>
        <begin position="194"/>
        <end position="211"/>
    </location>
</feature>
<dbReference type="PANTHER" id="PTHR13037:SF24">
    <property type="entry name" value="POLYCOMB PROTEIN PCL-RELATED"/>
    <property type="match status" value="1"/>
</dbReference>
<feature type="compositionally biased region" description="Pro residues" evidence="2">
    <location>
        <begin position="93"/>
        <end position="107"/>
    </location>
</feature>
<feature type="region of interest" description="Disordered" evidence="2">
    <location>
        <begin position="1"/>
        <end position="110"/>
    </location>
</feature>
<evidence type="ECO:0000313" key="4">
    <source>
        <dbReference type="EMBL" id="MBO3734746.1"/>
    </source>
</evidence>
<feature type="transmembrane region" description="Helical" evidence="3">
    <location>
        <begin position="217"/>
        <end position="236"/>
    </location>
</feature>